<dbReference type="InterPro" id="IPR002213">
    <property type="entry name" value="UDP_glucos_trans"/>
</dbReference>
<dbReference type="FunFam" id="3.40.50.2000:FF:000037">
    <property type="entry name" value="Glycosyltransferase"/>
    <property type="match status" value="1"/>
</dbReference>
<dbReference type="Gene3D" id="3.40.50.2000">
    <property type="entry name" value="Glycogen Phosphorylase B"/>
    <property type="match status" value="2"/>
</dbReference>
<protein>
    <submittedName>
        <fullName evidence="4">UDP-glycosyltransferase</fullName>
    </submittedName>
</protein>
<evidence type="ECO:0000256" key="2">
    <source>
        <dbReference type="ARBA" id="ARBA00022676"/>
    </source>
</evidence>
<proteinExistence type="inferred from homology"/>
<keyword evidence="3" id="KW-0808">Transferase</keyword>
<dbReference type="PANTHER" id="PTHR48049:SF60">
    <property type="entry name" value="UDP-GLYCOSYLTRANSFERASE 91B1"/>
    <property type="match status" value="1"/>
</dbReference>
<dbReference type="CDD" id="cd03784">
    <property type="entry name" value="GT1_Gtf-like"/>
    <property type="match status" value="1"/>
</dbReference>
<comment type="caution">
    <text evidence="4">The sequence shown here is derived from an EMBL/GenBank/DDBJ whole genome shotgun (WGS) entry which is preliminary data.</text>
</comment>
<name>A0AAD7LUV5_QUISA</name>
<dbReference type="PANTHER" id="PTHR48049">
    <property type="entry name" value="GLYCOSYLTRANSFERASE"/>
    <property type="match status" value="1"/>
</dbReference>
<dbReference type="KEGG" id="qsa:O6P43_014530"/>
<dbReference type="EMBL" id="JARAOO010000006">
    <property type="protein sequence ID" value="KAJ7964776.1"/>
    <property type="molecule type" value="Genomic_DNA"/>
</dbReference>
<dbReference type="AlphaFoldDB" id="A0AAD7LUV5"/>
<comment type="similarity">
    <text evidence="1">Belongs to the UDP-glycosyltransferase family.</text>
</comment>
<dbReference type="GO" id="GO:0035251">
    <property type="term" value="F:UDP-glucosyltransferase activity"/>
    <property type="evidence" value="ECO:0007669"/>
    <property type="project" value="InterPro"/>
</dbReference>
<dbReference type="Pfam" id="PF00201">
    <property type="entry name" value="UDPGT"/>
    <property type="match status" value="1"/>
</dbReference>
<keyword evidence="2" id="KW-0328">Glycosyltransferase</keyword>
<keyword evidence="5" id="KW-1185">Reference proteome</keyword>
<dbReference type="InterPro" id="IPR050481">
    <property type="entry name" value="UDP-glycosyltransf_plant"/>
</dbReference>
<evidence type="ECO:0000313" key="5">
    <source>
        <dbReference type="Proteomes" id="UP001163823"/>
    </source>
</evidence>
<organism evidence="4 5">
    <name type="scientific">Quillaja saponaria</name>
    <name type="common">Soap bark tree</name>
    <dbReference type="NCBI Taxonomy" id="32244"/>
    <lineage>
        <taxon>Eukaryota</taxon>
        <taxon>Viridiplantae</taxon>
        <taxon>Streptophyta</taxon>
        <taxon>Embryophyta</taxon>
        <taxon>Tracheophyta</taxon>
        <taxon>Spermatophyta</taxon>
        <taxon>Magnoliopsida</taxon>
        <taxon>eudicotyledons</taxon>
        <taxon>Gunneridae</taxon>
        <taxon>Pentapetalae</taxon>
        <taxon>rosids</taxon>
        <taxon>fabids</taxon>
        <taxon>Fabales</taxon>
        <taxon>Quillajaceae</taxon>
        <taxon>Quillaja</taxon>
    </lineage>
</organism>
<sequence length="463" mass="52453">MSSIRNSDKQLHLAMFPWLAFGHMLPFFELAKLLAHKGQVRITFISTPGNINRLPKIPPHLDSFITLVSLPFLPEHKANLPENAESTMDVPGDKTAELRMAYEGLQESLAQLLKSSAPNWILYDFIAHWLPPLANSLNIPCAYFSVFPALDTCFFHPPKSLVGNPAFLRTKIEDFLGPPKWVPFPSKIGLKFHEVKKFFGAPPPLVENVDNAILSCDLFVYRSCTEFESEWLNLVGELHKKPVIPVGFIPPTLQVRAVDEEEKNPMWATIKPWLDKQRHGSVVYVAFGSEIKLSQEDITEMALGLELSGFPFFWVIRKEQLSLTDLPNGFEDRTKDRGIVCKDWVPQLKILAHESIGAYFTHCGAGSVLEGLNFGRVLVTLPFYVDQSLHARVLEEKKVGVEIPRNEQDGSFTRTSVAKSLRLAMVDEEGSIYRDKAKEMGLLFSDSHIQDRYIENFIEYLQN</sequence>
<evidence type="ECO:0000313" key="4">
    <source>
        <dbReference type="EMBL" id="KAJ7964776.1"/>
    </source>
</evidence>
<evidence type="ECO:0000256" key="1">
    <source>
        <dbReference type="ARBA" id="ARBA00009995"/>
    </source>
</evidence>
<dbReference type="Proteomes" id="UP001163823">
    <property type="component" value="Chromosome 6"/>
</dbReference>
<accession>A0AAD7LUV5</accession>
<gene>
    <name evidence="4" type="ORF">O6P43_014530</name>
</gene>
<evidence type="ECO:0000256" key="3">
    <source>
        <dbReference type="ARBA" id="ARBA00022679"/>
    </source>
</evidence>
<reference evidence="4" key="1">
    <citation type="journal article" date="2023" name="Science">
        <title>Elucidation of the pathway for biosynthesis of saponin adjuvants from the soapbark tree.</title>
        <authorList>
            <person name="Reed J."/>
            <person name="Orme A."/>
            <person name="El-Demerdash A."/>
            <person name="Owen C."/>
            <person name="Martin L.B.B."/>
            <person name="Misra R.C."/>
            <person name="Kikuchi S."/>
            <person name="Rejzek M."/>
            <person name="Martin A.C."/>
            <person name="Harkess A."/>
            <person name="Leebens-Mack J."/>
            <person name="Louveau T."/>
            <person name="Stephenson M.J."/>
            <person name="Osbourn A."/>
        </authorList>
    </citation>
    <scope>NUCLEOTIDE SEQUENCE</scope>
    <source>
        <strain evidence="4">S10</strain>
    </source>
</reference>
<dbReference type="SUPFAM" id="SSF53756">
    <property type="entry name" value="UDP-Glycosyltransferase/glycogen phosphorylase"/>
    <property type="match status" value="1"/>
</dbReference>